<dbReference type="PANTHER" id="PTHR43581:SF2">
    <property type="entry name" value="EXCINUCLEASE ATPASE SUBUNIT"/>
    <property type="match status" value="1"/>
</dbReference>
<evidence type="ECO:0000259" key="1">
    <source>
        <dbReference type="Pfam" id="PF13304"/>
    </source>
</evidence>
<dbReference type="STRING" id="742817.HMPREF9449_02249"/>
<dbReference type="InterPro" id="IPR051396">
    <property type="entry name" value="Bact_Antivir_Def_Nuclease"/>
</dbReference>
<dbReference type="Pfam" id="PF13304">
    <property type="entry name" value="AAA_21"/>
    <property type="match status" value="1"/>
</dbReference>
<dbReference type="SUPFAM" id="SSF52540">
    <property type="entry name" value="P-loop containing nucleoside triphosphate hydrolases"/>
    <property type="match status" value="1"/>
</dbReference>
<keyword evidence="3" id="KW-1185">Reference proteome</keyword>
<protein>
    <recommendedName>
        <fullName evidence="1">ATPase AAA-type core domain-containing protein</fullName>
    </recommendedName>
</protein>
<dbReference type="PANTHER" id="PTHR43581">
    <property type="entry name" value="ATP/GTP PHOSPHATASE"/>
    <property type="match status" value="1"/>
</dbReference>
<evidence type="ECO:0000313" key="2">
    <source>
        <dbReference type="EMBL" id="EHP46632.1"/>
    </source>
</evidence>
<feature type="domain" description="ATPase AAA-type core" evidence="1">
    <location>
        <begin position="29"/>
        <end position="260"/>
    </location>
</feature>
<dbReference type="PATRIC" id="fig|742817.3.peg.2407"/>
<accession>H1DIM0</accession>
<evidence type="ECO:0000313" key="3">
    <source>
        <dbReference type="Proteomes" id="UP000004892"/>
    </source>
</evidence>
<dbReference type="Gene3D" id="3.40.50.300">
    <property type="entry name" value="P-loop containing nucleotide triphosphate hydrolases"/>
    <property type="match status" value="1"/>
</dbReference>
<comment type="caution">
    <text evidence="2">The sequence shown here is derived from an EMBL/GenBank/DDBJ whole genome shotgun (WGS) entry which is preliminary data.</text>
</comment>
<proteinExistence type="predicted"/>
<dbReference type="InterPro" id="IPR027417">
    <property type="entry name" value="P-loop_NTPase"/>
</dbReference>
<dbReference type="AlphaFoldDB" id="H1DIM0"/>
<name>H1DIM0_9BACT</name>
<dbReference type="RefSeq" id="WP_009137396.1">
    <property type="nucleotide sequence ID" value="NZ_JH594596.1"/>
</dbReference>
<dbReference type="eggNOG" id="COG1131">
    <property type="taxonomic scope" value="Bacteria"/>
</dbReference>
<reference evidence="2 3" key="1">
    <citation type="submission" date="2012-01" db="EMBL/GenBank/DDBJ databases">
        <title>The Genome Sequence of Odoribacter laneus YIT 12061.</title>
        <authorList>
            <consortium name="The Broad Institute Genome Sequencing Platform"/>
            <person name="Earl A."/>
            <person name="Ward D."/>
            <person name="Feldgarden M."/>
            <person name="Gevers D."/>
            <person name="Morotomi M."/>
            <person name="Young S.K."/>
            <person name="Zeng Q."/>
            <person name="Gargeya S."/>
            <person name="Fitzgerald M."/>
            <person name="Haas B."/>
            <person name="Abouelleil A."/>
            <person name="Alvarado L."/>
            <person name="Arachchi H.M."/>
            <person name="Berlin A."/>
            <person name="Chapman S.B."/>
            <person name="Gearin G."/>
            <person name="Goldberg J."/>
            <person name="Griggs A."/>
            <person name="Gujja S."/>
            <person name="Hansen M."/>
            <person name="Heiman D."/>
            <person name="Howarth C."/>
            <person name="Larimer J."/>
            <person name="Lui A."/>
            <person name="MacDonald P.J.P."/>
            <person name="McCowen C."/>
            <person name="Montmayeur A."/>
            <person name="Murphy C."/>
            <person name="Neiman D."/>
            <person name="Pearson M."/>
            <person name="Priest M."/>
            <person name="Roberts A."/>
            <person name="Saif S."/>
            <person name="Shea T."/>
            <person name="Sisk P."/>
            <person name="Stolte C."/>
            <person name="Sykes S."/>
            <person name="Wortman J."/>
            <person name="Nusbaum C."/>
            <person name="Birren B."/>
        </authorList>
    </citation>
    <scope>NUCLEOTIDE SEQUENCE [LARGE SCALE GENOMIC DNA]</scope>
    <source>
        <strain evidence="2 3">YIT 12061</strain>
    </source>
</reference>
<dbReference type="EMBL" id="ADMC01000025">
    <property type="protein sequence ID" value="EHP46632.1"/>
    <property type="molecule type" value="Genomic_DNA"/>
</dbReference>
<gene>
    <name evidence="2" type="ORF">HMPREF9449_02249</name>
</gene>
<dbReference type="InterPro" id="IPR003959">
    <property type="entry name" value="ATPase_AAA_core"/>
</dbReference>
<dbReference type="GeneID" id="98069795"/>
<sequence length="280" mass="32523">MEANLIHCIEIRNLWRKYDLIWKDLNADVNILIGINGSGKTTFFNILDAIFTADVKRLKLYGVSVTVEVNDFIVNYNPKTPVSELKNALSGIRYQKISTFDVPMKDRPKAGKEYSQLYNELHDIVYNIGGDRPSFSDYRLKATNFPDQAAKINERIHAFYDTVNRLFAKTEKTIEIDPHTNHLIFIDQGEVIPLYKLSSGEKQLLIILLRVFLMEEQPYILLMDEPEISLHIEWQYRLFEEIRNLNPNCQIITSTHSPSLFGDGWGDKLFYIEDMVRVIS</sequence>
<dbReference type="HOGENOM" id="CLU_033692_0_0_10"/>
<dbReference type="Proteomes" id="UP000004892">
    <property type="component" value="Unassembled WGS sequence"/>
</dbReference>
<organism evidence="2 3">
    <name type="scientific">Odoribacter laneus YIT 12061</name>
    <dbReference type="NCBI Taxonomy" id="742817"/>
    <lineage>
        <taxon>Bacteria</taxon>
        <taxon>Pseudomonadati</taxon>
        <taxon>Bacteroidota</taxon>
        <taxon>Bacteroidia</taxon>
        <taxon>Bacteroidales</taxon>
        <taxon>Odoribacteraceae</taxon>
        <taxon>Odoribacter</taxon>
    </lineage>
</organism>